<dbReference type="EMBL" id="JBGBPQ010000005">
    <property type="protein sequence ID" value="KAL1524035.1"/>
    <property type="molecule type" value="Genomic_DNA"/>
</dbReference>
<evidence type="ECO:0000256" key="1">
    <source>
        <dbReference type="SAM" id="Phobius"/>
    </source>
</evidence>
<dbReference type="Gene3D" id="2.60.120.10">
    <property type="entry name" value="Jelly Rolls"/>
    <property type="match status" value="1"/>
</dbReference>
<sequence length="174" mass="18403">MVLLLLSCWSTALLVGGPKATVPPLRRARAAVPRCGFEVERLSQDDVLEMNVMNWPGLERRTSAFSQSAGEDEVKMVYVKEGEAVVSDADERQTVGPGNLVMIQGGETKWEVAEGSLTLISLTAAADEVTGEKASPVSEPPPDDLSLKEVALLLGGGLIFGAILALVTRLAQGT</sequence>
<feature type="signal peptide" evidence="2">
    <location>
        <begin position="1"/>
        <end position="20"/>
    </location>
</feature>
<evidence type="ECO:0000313" key="3">
    <source>
        <dbReference type="EMBL" id="KAL1524035.1"/>
    </source>
</evidence>
<keyword evidence="1" id="KW-1133">Transmembrane helix</keyword>
<keyword evidence="1" id="KW-0472">Membrane</keyword>
<keyword evidence="4" id="KW-1185">Reference proteome</keyword>
<evidence type="ECO:0000256" key="2">
    <source>
        <dbReference type="SAM" id="SignalP"/>
    </source>
</evidence>
<keyword evidence="1" id="KW-0812">Transmembrane</keyword>
<evidence type="ECO:0000313" key="4">
    <source>
        <dbReference type="Proteomes" id="UP001515480"/>
    </source>
</evidence>
<accession>A0AB34JTL8</accession>
<feature type="transmembrane region" description="Helical" evidence="1">
    <location>
        <begin position="150"/>
        <end position="171"/>
    </location>
</feature>
<reference evidence="3 4" key="1">
    <citation type="journal article" date="2024" name="Science">
        <title>Giant polyketide synthase enzymes in the biosynthesis of giant marine polyether toxins.</title>
        <authorList>
            <person name="Fallon T.R."/>
            <person name="Shende V.V."/>
            <person name="Wierzbicki I.H."/>
            <person name="Pendleton A.L."/>
            <person name="Watervoot N.F."/>
            <person name="Auber R.P."/>
            <person name="Gonzalez D.J."/>
            <person name="Wisecaver J.H."/>
            <person name="Moore B.S."/>
        </authorList>
    </citation>
    <scope>NUCLEOTIDE SEQUENCE [LARGE SCALE GENOMIC DNA]</scope>
    <source>
        <strain evidence="3 4">12B1</strain>
    </source>
</reference>
<proteinExistence type="predicted"/>
<evidence type="ECO:0008006" key="5">
    <source>
        <dbReference type="Google" id="ProtNLM"/>
    </source>
</evidence>
<comment type="caution">
    <text evidence="3">The sequence shown here is derived from an EMBL/GenBank/DDBJ whole genome shotgun (WGS) entry which is preliminary data.</text>
</comment>
<dbReference type="AlphaFoldDB" id="A0AB34JTL8"/>
<dbReference type="InterPro" id="IPR014710">
    <property type="entry name" value="RmlC-like_jellyroll"/>
</dbReference>
<gene>
    <name evidence="3" type="ORF">AB1Y20_018949</name>
</gene>
<dbReference type="Proteomes" id="UP001515480">
    <property type="component" value="Unassembled WGS sequence"/>
</dbReference>
<organism evidence="3 4">
    <name type="scientific">Prymnesium parvum</name>
    <name type="common">Toxic golden alga</name>
    <dbReference type="NCBI Taxonomy" id="97485"/>
    <lineage>
        <taxon>Eukaryota</taxon>
        <taxon>Haptista</taxon>
        <taxon>Haptophyta</taxon>
        <taxon>Prymnesiophyceae</taxon>
        <taxon>Prymnesiales</taxon>
        <taxon>Prymnesiaceae</taxon>
        <taxon>Prymnesium</taxon>
    </lineage>
</organism>
<feature type="chain" id="PRO_5044235471" description="(S)-ureidoglycine aminohydrolase cupin domain-containing protein" evidence="2">
    <location>
        <begin position="21"/>
        <end position="174"/>
    </location>
</feature>
<name>A0AB34JTL8_PRYPA</name>
<protein>
    <recommendedName>
        <fullName evidence="5">(S)-ureidoglycine aminohydrolase cupin domain-containing protein</fullName>
    </recommendedName>
</protein>
<keyword evidence="2" id="KW-0732">Signal</keyword>